<dbReference type="InterPro" id="IPR021027">
    <property type="entry name" value="Transposase_put_HTH"/>
</dbReference>
<evidence type="ECO:0000313" key="3">
    <source>
        <dbReference type="Proteomes" id="UP001595690"/>
    </source>
</evidence>
<accession>A0ABV8BXI6</accession>
<keyword evidence="3" id="KW-1185">Reference proteome</keyword>
<evidence type="ECO:0000313" key="2">
    <source>
        <dbReference type="EMBL" id="MFC3894434.1"/>
    </source>
</evidence>
<organism evidence="2 3">
    <name type="scientific">Lentzea rhizosphaerae</name>
    <dbReference type="NCBI Taxonomy" id="2041025"/>
    <lineage>
        <taxon>Bacteria</taxon>
        <taxon>Bacillati</taxon>
        <taxon>Actinomycetota</taxon>
        <taxon>Actinomycetes</taxon>
        <taxon>Pseudonocardiales</taxon>
        <taxon>Pseudonocardiaceae</taxon>
        <taxon>Lentzea</taxon>
    </lineage>
</organism>
<dbReference type="EMBL" id="JBHRZI010000017">
    <property type="protein sequence ID" value="MFC3894434.1"/>
    <property type="molecule type" value="Genomic_DNA"/>
</dbReference>
<dbReference type="RefSeq" id="WP_382375797.1">
    <property type="nucleotide sequence ID" value="NZ_JBHRZI010000017.1"/>
</dbReference>
<feature type="domain" description="Transposase putative helix-turn-helix" evidence="1">
    <location>
        <begin position="9"/>
        <end position="50"/>
    </location>
</feature>
<name>A0ABV8BXI6_9PSEU</name>
<comment type="caution">
    <text evidence="2">The sequence shown here is derived from an EMBL/GenBank/DDBJ whole genome shotgun (WGS) entry which is preliminary data.</text>
</comment>
<protein>
    <submittedName>
        <fullName evidence="2">Helix-turn-helix domain-containing protein</fullName>
    </submittedName>
</protein>
<dbReference type="Proteomes" id="UP001595690">
    <property type="component" value="Unassembled WGS sequence"/>
</dbReference>
<proteinExistence type="predicted"/>
<dbReference type="Pfam" id="PF12323">
    <property type="entry name" value="HTH_OrfB_IS605"/>
    <property type="match status" value="1"/>
</dbReference>
<reference evidence="3" key="1">
    <citation type="journal article" date="2019" name="Int. J. Syst. Evol. Microbiol.">
        <title>The Global Catalogue of Microorganisms (GCM) 10K type strain sequencing project: providing services to taxonomists for standard genome sequencing and annotation.</title>
        <authorList>
            <consortium name="The Broad Institute Genomics Platform"/>
            <consortium name="The Broad Institute Genome Sequencing Center for Infectious Disease"/>
            <person name="Wu L."/>
            <person name="Ma J."/>
        </authorList>
    </citation>
    <scope>NUCLEOTIDE SEQUENCE [LARGE SCALE GENOMIC DNA]</scope>
    <source>
        <strain evidence="3">CGMCC 4.7405</strain>
    </source>
</reference>
<sequence length="190" mass="21371">MAGDAGVARYSYRLRLSPSARRALLVEWGRCRWVWNQCVAQSRETHRHNRENPGDPRTCGPAQLDKLLTDWRAGRTWLRAGSSVAQQQVIRDFGASRAKALKDVRERVPQWRRAGMPRFKKRALAEPSLNYTGAGSGCVTRCCTWRAGSWCGRCGRGSCLPCRRRHVCTATVSAIGTAPSLSRRKSRRCL</sequence>
<gene>
    <name evidence="2" type="ORF">ACFOWZ_23380</name>
</gene>
<evidence type="ECO:0000259" key="1">
    <source>
        <dbReference type="Pfam" id="PF12323"/>
    </source>
</evidence>